<dbReference type="Proteomes" id="UP000521379">
    <property type="component" value="Unassembled WGS sequence"/>
</dbReference>
<name>A0A846TLM4_9MICC</name>
<evidence type="ECO:0000313" key="1">
    <source>
        <dbReference type="EMBL" id="NKE09343.1"/>
    </source>
</evidence>
<organism evidence="1 2">
    <name type="scientific">Kocuria subflava</name>
    <dbReference type="NCBI Taxonomy" id="1736139"/>
    <lineage>
        <taxon>Bacteria</taxon>
        <taxon>Bacillati</taxon>
        <taxon>Actinomycetota</taxon>
        <taxon>Actinomycetes</taxon>
        <taxon>Micrococcales</taxon>
        <taxon>Micrococcaceae</taxon>
        <taxon>Kocuria</taxon>
    </lineage>
</organism>
<comment type="caution">
    <text evidence="1">The sequence shown here is derived from an EMBL/GenBank/DDBJ whole genome shotgun (WGS) entry which is preliminary data.</text>
</comment>
<gene>
    <name evidence="1" type="ORF">GTW58_05185</name>
</gene>
<proteinExistence type="predicted"/>
<dbReference type="RefSeq" id="WP_119932659.1">
    <property type="nucleotide sequence ID" value="NZ_JAAVUN010000007.1"/>
</dbReference>
<keyword evidence="2" id="KW-1185">Reference proteome</keyword>
<reference evidence="1 2" key="1">
    <citation type="submission" date="2020-02" db="EMBL/GenBank/DDBJ databases">
        <authorList>
            <person name="Sun Q."/>
        </authorList>
    </citation>
    <scope>NUCLEOTIDE SEQUENCE [LARGE SCALE GENOMIC DNA]</scope>
    <source>
        <strain evidence="1 2">YIM 13062</strain>
    </source>
</reference>
<dbReference type="EMBL" id="JAAVUN010000007">
    <property type="protein sequence ID" value="NKE09343.1"/>
    <property type="molecule type" value="Genomic_DNA"/>
</dbReference>
<protein>
    <submittedName>
        <fullName evidence="1">Uncharacterized protein</fullName>
    </submittedName>
</protein>
<accession>A0A846TLM4</accession>
<evidence type="ECO:0000313" key="2">
    <source>
        <dbReference type="Proteomes" id="UP000521379"/>
    </source>
</evidence>
<dbReference type="AlphaFoldDB" id="A0A846TLM4"/>
<sequence length="176" mass="18736">MPILMGVIPIPDWVGRFSLAVILMVVVMWEVHRVHGRSTSGREVRRSITDNMPNGASHQEWSGAIPGMNLASLKTAADVFAQSPQFAVHGFDPNSLVLMLRRRLDGSSFGYAITVRCTPNADNARVTVTCAPYSSASLLTGVAAKENVARVVATLQALAALTQEPLPASSAGAVRP</sequence>